<gene>
    <name evidence="2" type="ORF">VNO77_17370</name>
</gene>
<accession>A0AAN9LIU6</accession>
<dbReference type="AlphaFoldDB" id="A0AAN9LIU6"/>
<feature type="compositionally biased region" description="Low complexity" evidence="1">
    <location>
        <begin position="1"/>
        <end position="16"/>
    </location>
</feature>
<keyword evidence="3" id="KW-1185">Reference proteome</keyword>
<feature type="region of interest" description="Disordered" evidence="1">
    <location>
        <begin position="38"/>
        <end position="70"/>
    </location>
</feature>
<evidence type="ECO:0000313" key="3">
    <source>
        <dbReference type="Proteomes" id="UP001367508"/>
    </source>
</evidence>
<feature type="compositionally biased region" description="Polar residues" evidence="1">
    <location>
        <begin position="50"/>
        <end position="59"/>
    </location>
</feature>
<name>A0AAN9LIU6_CANGL</name>
<comment type="caution">
    <text evidence="2">The sequence shown here is derived from an EMBL/GenBank/DDBJ whole genome shotgun (WGS) entry which is preliminary data.</text>
</comment>
<dbReference type="Proteomes" id="UP001367508">
    <property type="component" value="Unassembled WGS sequence"/>
</dbReference>
<dbReference type="EMBL" id="JAYMYQ010000004">
    <property type="protein sequence ID" value="KAK7336822.1"/>
    <property type="molecule type" value="Genomic_DNA"/>
</dbReference>
<organism evidence="2 3">
    <name type="scientific">Canavalia gladiata</name>
    <name type="common">Sword bean</name>
    <name type="synonym">Dolichos gladiatus</name>
    <dbReference type="NCBI Taxonomy" id="3824"/>
    <lineage>
        <taxon>Eukaryota</taxon>
        <taxon>Viridiplantae</taxon>
        <taxon>Streptophyta</taxon>
        <taxon>Embryophyta</taxon>
        <taxon>Tracheophyta</taxon>
        <taxon>Spermatophyta</taxon>
        <taxon>Magnoliopsida</taxon>
        <taxon>eudicotyledons</taxon>
        <taxon>Gunneridae</taxon>
        <taxon>Pentapetalae</taxon>
        <taxon>rosids</taxon>
        <taxon>fabids</taxon>
        <taxon>Fabales</taxon>
        <taxon>Fabaceae</taxon>
        <taxon>Papilionoideae</taxon>
        <taxon>50 kb inversion clade</taxon>
        <taxon>NPAAA clade</taxon>
        <taxon>indigoferoid/millettioid clade</taxon>
        <taxon>Phaseoleae</taxon>
        <taxon>Canavalia</taxon>
    </lineage>
</organism>
<evidence type="ECO:0000313" key="2">
    <source>
        <dbReference type="EMBL" id="KAK7336822.1"/>
    </source>
</evidence>
<sequence>MLFSTKRSSRFRSSTTQHNPTQENINSLCRIHHNPRRIFTNHTDPLPIRTPNSSSTRFYPSSPIAFSTHR</sequence>
<protein>
    <submittedName>
        <fullName evidence="2">Uncharacterized protein</fullName>
    </submittedName>
</protein>
<evidence type="ECO:0000256" key="1">
    <source>
        <dbReference type="SAM" id="MobiDB-lite"/>
    </source>
</evidence>
<feature type="region of interest" description="Disordered" evidence="1">
    <location>
        <begin position="1"/>
        <end position="25"/>
    </location>
</feature>
<reference evidence="2 3" key="1">
    <citation type="submission" date="2024-01" db="EMBL/GenBank/DDBJ databases">
        <title>The genomes of 5 underutilized Papilionoideae crops provide insights into root nodulation and disease resistanc.</title>
        <authorList>
            <person name="Jiang F."/>
        </authorList>
    </citation>
    <scope>NUCLEOTIDE SEQUENCE [LARGE SCALE GENOMIC DNA]</scope>
    <source>
        <strain evidence="2">LVBAO_FW01</strain>
        <tissue evidence="2">Leaves</tissue>
    </source>
</reference>
<proteinExistence type="predicted"/>